<dbReference type="EMBL" id="OBEH01000003">
    <property type="protein sequence ID" value="SNZ00315.1"/>
    <property type="molecule type" value="Genomic_DNA"/>
</dbReference>
<evidence type="ECO:0000256" key="1">
    <source>
        <dbReference type="ARBA" id="ARBA00007487"/>
    </source>
</evidence>
<feature type="domain" description="Cobalamin adenosyltransferase-like" evidence="7">
    <location>
        <begin position="3"/>
        <end position="167"/>
    </location>
</feature>
<dbReference type="SUPFAM" id="SSF89028">
    <property type="entry name" value="Cobalamin adenosyltransferase-like"/>
    <property type="match status" value="1"/>
</dbReference>
<sequence>MKIYTKTGDKGTTALFTGKRVPKHHIRIESYGTIDELNSFLGLLRDQEIDSSSKETLSLIQNKLFTVGAILATEPTKENRLKIPKINEEDIQFLEKEMDKMNEELPEMTHFILPGGHTTVSYCHIARTVCRRAERMISYLHESEPVPERLLSYVNRLSDYLFVLARKLSKDLQAQEVKWIPEKLDK</sequence>
<comment type="catalytic activity">
    <reaction evidence="6">
        <text>2 cob(II)yrinate a,c diamide + reduced [electron-transfer flavoprotein] + 2 ATP = 2 adenosylcob(III)yrinate a,c-diamide + 2 triphosphate + oxidized [electron-transfer flavoprotein] + 3 H(+)</text>
        <dbReference type="Rhea" id="RHEA:11528"/>
        <dbReference type="Rhea" id="RHEA-COMP:10685"/>
        <dbReference type="Rhea" id="RHEA-COMP:10686"/>
        <dbReference type="ChEBI" id="CHEBI:15378"/>
        <dbReference type="ChEBI" id="CHEBI:18036"/>
        <dbReference type="ChEBI" id="CHEBI:30616"/>
        <dbReference type="ChEBI" id="CHEBI:57692"/>
        <dbReference type="ChEBI" id="CHEBI:58307"/>
        <dbReference type="ChEBI" id="CHEBI:58503"/>
        <dbReference type="ChEBI" id="CHEBI:58537"/>
        <dbReference type="EC" id="2.5.1.17"/>
    </reaction>
</comment>
<dbReference type="Proteomes" id="UP000219048">
    <property type="component" value="Unassembled WGS sequence"/>
</dbReference>
<dbReference type="FunFam" id="1.20.1200.10:FF:000001">
    <property type="entry name" value="Cob(I)yrinic acid a,c-diamide adenosyltransferase"/>
    <property type="match status" value="1"/>
</dbReference>
<dbReference type="GO" id="GO:0005524">
    <property type="term" value="F:ATP binding"/>
    <property type="evidence" value="ECO:0007669"/>
    <property type="project" value="UniProtKB-UniRule"/>
</dbReference>
<keyword evidence="5 6" id="KW-0067">ATP-binding</keyword>
<comment type="pathway">
    <text evidence="6">Cofactor biosynthesis; adenosylcobalamin biosynthesis; adenosylcobalamin from cob(II)yrinate a,c-diamide: step 2/7.</text>
</comment>
<evidence type="ECO:0000256" key="5">
    <source>
        <dbReference type="ARBA" id="ARBA00022840"/>
    </source>
</evidence>
<accession>A0A285MT05</accession>
<comment type="catalytic activity">
    <reaction evidence="6">
        <text>2 cob(II)alamin + reduced [electron-transfer flavoprotein] + 2 ATP = 2 adenosylcob(III)alamin + 2 triphosphate + oxidized [electron-transfer flavoprotein] + 3 H(+)</text>
        <dbReference type="Rhea" id="RHEA:28671"/>
        <dbReference type="Rhea" id="RHEA-COMP:10685"/>
        <dbReference type="Rhea" id="RHEA-COMP:10686"/>
        <dbReference type="ChEBI" id="CHEBI:15378"/>
        <dbReference type="ChEBI" id="CHEBI:16304"/>
        <dbReference type="ChEBI" id="CHEBI:18036"/>
        <dbReference type="ChEBI" id="CHEBI:18408"/>
        <dbReference type="ChEBI" id="CHEBI:30616"/>
        <dbReference type="ChEBI" id="CHEBI:57692"/>
        <dbReference type="ChEBI" id="CHEBI:58307"/>
        <dbReference type="EC" id="2.5.1.17"/>
    </reaction>
</comment>
<dbReference type="PANTHER" id="PTHR12213">
    <property type="entry name" value="CORRINOID ADENOSYLTRANSFERASE"/>
    <property type="match status" value="1"/>
</dbReference>
<evidence type="ECO:0000256" key="3">
    <source>
        <dbReference type="ARBA" id="ARBA00022679"/>
    </source>
</evidence>
<dbReference type="NCBIfam" id="TIGR00636">
    <property type="entry name" value="PduO_Nterm"/>
    <property type="match status" value="1"/>
</dbReference>
<dbReference type="UniPathway" id="UPA00148">
    <property type="reaction ID" value="UER00233"/>
</dbReference>
<dbReference type="AlphaFoldDB" id="A0A285MT05"/>
<reference evidence="9" key="1">
    <citation type="submission" date="2017-09" db="EMBL/GenBank/DDBJ databases">
        <authorList>
            <person name="Varghese N."/>
            <person name="Submissions S."/>
        </authorList>
    </citation>
    <scope>NUCLEOTIDE SEQUENCE [LARGE SCALE GENOMIC DNA]</scope>
    <source>
        <strain evidence="9">DSM 25885</strain>
    </source>
</reference>
<evidence type="ECO:0000313" key="8">
    <source>
        <dbReference type="EMBL" id="SNZ00315.1"/>
    </source>
</evidence>
<organism evidence="8 9">
    <name type="scientific">Flagellimonas pacifica</name>
    <dbReference type="NCBI Taxonomy" id="1247520"/>
    <lineage>
        <taxon>Bacteria</taxon>
        <taxon>Pseudomonadati</taxon>
        <taxon>Bacteroidota</taxon>
        <taxon>Flavobacteriia</taxon>
        <taxon>Flavobacteriales</taxon>
        <taxon>Flavobacteriaceae</taxon>
        <taxon>Flagellimonas</taxon>
    </lineage>
</organism>
<dbReference type="GO" id="GO:0009236">
    <property type="term" value="P:cobalamin biosynthetic process"/>
    <property type="evidence" value="ECO:0007669"/>
    <property type="project" value="UniProtKB-UniRule"/>
</dbReference>
<evidence type="ECO:0000256" key="6">
    <source>
        <dbReference type="RuleBase" id="RU366026"/>
    </source>
</evidence>
<dbReference type="Pfam" id="PF01923">
    <property type="entry name" value="Cob_adeno_trans"/>
    <property type="match status" value="1"/>
</dbReference>
<name>A0A285MT05_9FLAO</name>
<keyword evidence="6" id="KW-0169">Cobalamin biosynthesis</keyword>
<dbReference type="InterPro" id="IPR016030">
    <property type="entry name" value="CblAdoTrfase-like"/>
</dbReference>
<comment type="subunit">
    <text evidence="2">Homotrimer.</text>
</comment>
<protein>
    <recommendedName>
        <fullName evidence="6">Corrinoid adenosyltransferase</fullName>
        <ecNumber evidence="6">2.5.1.17</ecNumber>
    </recommendedName>
    <alternativeName>
        <fullName evidence="6">Cob(II)alamin adenosyltransferase</fullName>
    </alternativeName>
    <alternativeName>
        <fullName evidence="6">Cob(II)yrinic acid a,c-diamide adenosyltransferase</fullName>
    </alternativeName>
    <alternativeName>
        <fullName evidence="6">Cobinamide/cobalamin adenosyltransferase</fullName>
    </alternativeName>
</protein>
<dbReference type="InterPro" id="IPR036451">
    <property type="entry name" value="CblAdoTrfase-like_sf"/>
</dbReference>
<gene>
    <name evidence="8" type="ORF">SAMN06265377_2135</name>
</gene>
<keyword evidence="4 6" id="KW-0547">Nucleotide-binding</keyword>
<evidence type="ECO:0000313" key="9">
    <source>
        <dbReference type="Proteomes" id="UP000219048"/>
    </source>
</evidence>
<keyword evidence="9" id="KW-1185">Reference proteome</keyword>
<evidence type="ECO:0000259" key="7">
    <source>
        <dbReference type="Pfam" id="PF01923"/>
    </source>
</evidence>
<keyword evidence="3 6" id="KW-0808">Transferase</keyword>
<dbReference type="Gene3D" id="1.20.1200.10">
    <property type="entry name" value="Cobalamin adenosyltransferase-like"/>
    <property type="match status" value="1"/>
</dbReference>
<dbReference type="RefSeq" id="WP_097045793.1">
    <property type="nucleotide sequence ID" value="NZ_OBEH01000003.1"/>
</dbReference>
<dbReference type="EC" id="2.5.1.17" evidence="6"/>
<evidence type="ECO:0000256" key="4">
    <source>
        <dbReference type="ARBA" id="ARBA00022741"/>
    </source>
</evidence>
<comment type="similarity">
    <text evidence="1 6">Belongs to the Cob(I)alamin adenosyltransferase family.</text>
</comment>
<dbReference type="OrthoDB" id="9778896at2"/>
<proteinExistence type="inferred from homology"/>
<evidence type="ECO:0000256" key="2">
    <source>
        <dbReference type="ARBA" id="ARBA00011233"/>
    </source>
</evidence>
<dbReference type="InterPro" id="IPR029499">
    <property type="entry name" value="PduO-typ"/>
</dbReference>
<dbReference type="PANTHER" id="PTHR12213:SF0">
    <property type="entry name" value="CORRINOID ADENOSYLTRANSFERASE MMAB"/>
    <property type="match status" value="1"/>
</dbReference>
<dbReference type="GO" id="GO:0008817">
    <property type="term" value="F:corrinoid adenosyltransferase activity"/>
    <property type="evidence" value="ECO:0007669"/>
    <property type="project" value="UniProtKB-UniRule"/>
</dbReference>